<feature type="transmembrane region" description="Helical" evidence="9">
    <location>
        <begin position="336"/>
        <end position="355"/>
    </location>
</feature>
<evidence type="ECO:0000256" key="5">
    <source>
        <dbReference type="ARBA" id="ARBA00022692"/>
    </source>
</evidence>
<dbReference type="FunFam" id="1.10.3470.10:FF:000001">
    <property type="entry name" value="Vitamin B12 ABC transporter permease BtuC"/>
    <property type="match status" value="1"/>
</dbReference>
<gene>
    <name evidence="10" type="ORF">J4E96_06600</name>
</gene>
<feature type="transmembrane region" description="Helical" evidence="9">
    <location>
        <begin position="269"/>
        <end position="289"/>
    </location>
</feature>
<feature type="transmembrane region" description="Helical" evidence="9">
    <location>
        <begin position="34"/>
        <end position="54"/>
    </location>
</feature>
<feature type="region of interest" description="Disordered" evidence="8">
    <location>
        <begin position="1"/>
        <end position="31"/>
    </location>
</feature>
<keyword evidence="11" id="KW-1185">Reference proteome</keyword>
<name>A0A8A4ZI26_9MICO</name>
<dbReference type="InterPro" id="IPR000522">
    <property type="entry name" value="ABC_transptr_permease_BtuC"/>
</dbReference>
<evidence type="ECO:0000256" key="3">
    <source>
        <dbReference type="ARBA" id="ARBA00022448"/>
    </source>
</evidence>
<dbReference type="AlphaFoldDB" id="A0A8A4ZI26"/>
<dbReference type="PANTHER" id="PTHR30472">
    <property type="entry name" value="FERRIC ENTEROBACTIN TRANSPORT SYSTEM PERMEASE PROTEIN"/>
    <property type="match status" value="1"/>
</dbReference>
<dbReference type="EMBL" id="CP071868">
    <property type="protein sequence ID" value="QTE30629.1"/>
    <property type="molecule type" value="Genomic_DNA"/>
</dbReference>
<dbReference type="RefSeq" id="WP_227424980.1">
    <property type="nucleotide sequence ID" value="NZ_CP071868.1"/>
</dbReference>
<dbReference type="PANTHER" id="PTHR30472:SF24">
    <property type="entry name" value="FERRIC ENTEROBACTIN TRANSPORT SYSTEM PERMEASE PROTEIN FEPG"/>
    <property type="match status" value="1"/>
</dbReference>
<sequence length="364" mass="36656">MTAPNPTAPRTLDRPSPGGGAPARRDRRRRGRGAVATSALVLAVLVAAIVGITVGSSSLTALDVTRTLLGSGSPGEELIVFDLRLPRVLGAVVVGGCLGMAGALTQTFARNPLATPDIIGVTSGAALGAVLAIVLAGGTYSVSARLLSLGVPAAATVGALVTAAVVYGLAWRGGVDSYRLILIGIGATATLGGITSYLIARAQITEAAAAAQWLVGSLSGVSWASVWPACLVLVVVAPVALAQSADLEVSRLGDEMTLGLGVRVQRHRLLVIACAVLLTAAAVSVSGPIEFVAFVAPQVARRLTRAGRPPLVASALAGALIVVAGDSVARLAPTEIPVGIVTAIVGAPYLIWLLTRRHGKENLA</sequence>
<organism evidence="10 11">
    <name type="scientific">Pengzhenrongella sicca</name>
    <dbReference type="NCBI Taxonomy" id="2819238"/>
    <lineage>
        <taxon>Bacteria</taxon>
        <taxon>Bacillati</taxon>
        <taxon>Actinomycetota</taxon>
        <taxon>Actinomycetes</taxon>
        <taxon>Micrococcales</taxon>
        <taxon>Pengzhenrongella</taxon>
    </lineage>
</organism>
<feature type="transmembrane region" description="Helical" evidence="9">
    <location>
        <begin position="88"/>
        <end position="106"/>
    </location>
</feature>
<dbReference type="GO" id="GO:0005886">
    <property type="term" value="C:plasma membrane"/>
    <property type="evidence" value="ECO:0007669"/>
    <property type="project" value="UniProtKB-SubCell"/>
</dbReference>
<evidence type="ECO:0000313" key="10">
    <source>
        <dbReference type="EMBL" id="QTE30629.1"/>
    </source>
</evidence>
<reference evidence="10" key="1">
    <citation type="submission" date="2021-03" db="EMBL/GenBank/DDBJ databases">
        <title>Pengzhenrongella sicca gen. nov., sp. nov., a new member of suborder Micrococcineae isolated from High-Arctic tundra soil.</title>
        <authorList>
            <person name="Peng F."/>
        </authorList>
    </citation>
    <scope>NUCLEOTIDE SEQUENCE</scope>
    <source>
        <strain evidence="10">LRZ-2</strain>
    </source>
</reference>
<dbReference type="CDD" id="cd06550">
    <property type="entry name" value="TM_ABC_iron-siderophores_like"/>
    <property type="match status" value="1"/>
</dbReference>
<evidence type="ECO:0000256" key="7">
    <source>
        <dbReference type="ARBA" id="ARBA00023136"/>
    </source>
</evidence>
<feature type="transmembrane region" description="Helical" evidence="9">
    <location>
        <begin position="146"/>
        <end position="168"/>
    </location>
</feature>
<dbReference type="SUPFAM" id="SSF81345">
    <property type="entry name" value="ABC transporter involved in vitamin B12 uptake, BtuC"/>
    <property type="match status" value="1"/>
</dbReference>
<evidence type="ECO:0000256" key="1">
    <source>
        <dbReference type="ARBA" id="ARBA00004651"/>
    </source>
</evidence>
<dbReference type="Pfam" id="PF01032">
    <property type="entry name" value="FecCD"/>
    <property type="match status" value="1"/>
</dbReference>
<evidence type="ECO:0000256" key="4">
    <source>
        <dbReference type="ARBA" id="ARBA00022475"/>
    </source>
</evidence>
<comment type="subcellular location">
    <subcellularLocation>
        <location evidence="1">Cell membrane</location>
        <topology evidence="1">Multi-pass membrane protein</topology>
    </subcellularLocation>
</comment>
<keyword evidence="4" id="KW-1003">Cell membrane</keyword>
<keyword evidence="5 9" id="KW-0812">Transmembrane</keyword>
<accession>A0A8A4ZI26</accession>
<evidence type="ECO:0000256" key="9">
    <source>
        <dbReference type="SAM" id="Phobius"/>
    </source>
</evidence>
<keyword evidence="6 9" id="KW-1133">Transmembrane helix</keyword>
<keyword evidence="3" id="KW-0813">Transport</keyword>
<evidence type="ECO:0000313" key="11">
    <source>
        <dbReference type="Proteomes" id="UP000663937"/>
    </source>
</evidence>
<keyword evidence="7 9" id="KW-0472">Membrane</keyword>
<evidence type="ECO:0000256" key="2">
    <source>
        <dbReference type="ARBA" id="ARBA00007935"/>
    </source>
</evidence>
<protein>
    <submittedName>
        <fullName evidence="10">Iron ABC transporter permease</fullName>
    </submittedName>
</protein>
<dbReference type="Gene3D" id="1.10.3470.10">
    <property type="entry name" value="ABC transporter involved in vitamin B12 uptake, BtuC"/>
    <property type="match status" value="1"/>
</dbReference>
<evidence type="ECO:0000256" key="8">
    <source>
        <dbReference type="SAM" id="MobiDB-lite"/>
    </source>
</evidence>
<dbReference type="KEGG" id="psic:J4E96_06600"/>
<comment type="similarity">
    <text evidence="2">Belongs to the binding-protein-dependent transport system permease family. FecCD subfamily.</text>
</comment>
<dbReference type="InterPro" id="IPR037294">
    <property type="entry name" value="ABC_BtuC-like"/>
</dbReference>
<evidence type="ECO:0000256" key="6">
    <source>
        <dbReference type="ARBA" id="ARBA00022989"/>
    </source>
</evidence>
<dbReference type="GO" id="GO:0033214">
    <property type="term" value="P:siderophore-iron import into cell"/>
    <property type="evidence" value="ECO:0007669"/>
    <property type="project" value="TreeGrafter"/>
</dbReference>
<dbReference type="GO" id="GO:0022857">
    <property type="term" value="F:transmembrane transporter activity"/>
    <property type="evidence" value="ECO:0007669"/>
    <property type="project" value="InterPro"/>
</dbReference>
<feature type="transmembrane region" description="Helical" evidence="9">
    <location>
        <begin position="118"/>
        <end position="140"/>
    </location>
</feature>
<proteinExistence type="inferred from homology"/>
<feature type="transmembrane region" description="Helical" evidence="9">
    <location>
        <begin position="220"/>
        <end position="242"/>
    </location>
</feature>
<dbReference type="Proteomes" id="UP000663937">
    <property type="component" value="Chromosome"/>
</dbReference>
<feature type="transmembrane region" description="Helical" evidence="9">
    <location>
        <begin position="180"/>
        <end position="200"/>
    </location>
</feature>